<name>A0A1G8RSM4_9PSED</name>
<feature type="transmembrane region" description="Helical" evidence="1">
    <location>
        <begin position="37"/>
        <end position="58"/>
    </location>
</feature>
<feature type="transmembrane region" description="Helical" evidence="1">
    <location>
        <begin position="70"/>
        <end position="92"/>
    </location>
</feature>
<dbReference type="AlphaFoldDB" id="A0A1G8RSM4"/>
<dbReference type="EMBL" id="FNCO01000023">
    <property type="protein sequence ID" value="SDJ19923.1"/>
    <property type="molecule type" value="Genomic_DNA"/>
</dbReference>
<keyword evidence="3" id="KW-1185">Reference proteome</keyword>
<dbReference type="STRING" id="89065.SAMN05216605_12342"/>
<keyword evidence="1" id="KW-1133">Transmembrane helix</keyword>
<proteinExistence type="predicted"/>
<dbReference type="Proteomes" id="UP000182894">
    <property type="component" value="Unassembled WGS sequence"/>
</dbReference>
<reference evidence="3" key="1">
    <citation type="submission" date="2016-10" db="EMBL/GenBank/DDBJ databases">
        <authorList>
            <person name="Varghese N."/>
            <person name="Submissions S."/>
        </authorList>
    </citation>
    <scope>NUCLEOTIDE SEQUENCE [LARGE SCALE GENOMIC DNA]</scope>
    <source>
        <strain evidence="3">ATCC 700689</strain>
    </source>
</reference>
<sequence>MGLAIKIPVGVLIAAGGVAGLYVFGVLSYRFNRLKHVAFGVIQLVVLMVAARNAMALLKVQGLEPVSGPPVFGGLIAAVVLGWIFGVLLAGFDRCDSDSPPPGN</sequence>
<gene>
    <name evidence="2" type="ORF">SAMN05216605_12342</name>
</gene>
<evidence type="ECO:0000256" key="1">
    <source>
        <dbReference type="SAM" id="Phobius"/>
    </source>
</evidence>
<keyword evidence="1" id="KW-0812">Transmembrane</keyword>
<accession>A0A1G8RSM4</accession>
<organism evidence="2 3">
    <name type="scientific">Pseudomonas abietaniphila</name>
    <dbReference type="NCBI Taxonomy" id="89065"/>
    <lineage>
        <taxon>Bacteria</taxon>
        <taxon>Pseudomonadati</taxon>
        <taxon>Pseudomonadota</taxon>
        <taxon>Gammaproteobacteria</taxon>
        <taxon>Pseudomonadales</taxon>
        <taxon>Pseudomonadaceae</taxon>
        <taxon>Pseudomonas</taxon>
    </lineage>
</organism>
<evidence type="ECO:0000313" key="3">
    <source>
        <dbReference type="Proteomes" id="UP000182894"/>
    </source>
</evidence>
<keyword evidence="1" id="KW-0472">Membrane</keyword>
<feature type="transmembrane region" description="Helical" evidence="1">
    <location>
        <begin position="7"/>
        <end position="31"/>
    </location>
</feature>
<protein>
    <submittedName>
        <fullName evidence="2">Uncharacterized protein</fullName>
    </submittedName>
</protein>
<evidence type="ECO:0000313" key="2">
    <source>
        <dbReference type="EMBL" id="SDJ19923.1"/>
    </source>
</evidence>